<dbReference type="VEuPathDB" id="FungiDB:I7I52_08858"/>
<feature type="transmembrane region" description="Helical" evidence="1">
    <location>
        <begin position="23"/>
        <end position="45"/>
    </location>
</feature>
<evidence type="ECO:0000256" key="1">
    <source>
        <dbReference type="SAM" id="Phobius"/>
    </source>
</evidence>
<protein>
    <submittedName>
        <fullName evidence="2">Uncharacterized protein</fullName>
    </submittedName>
</protein>
<dbReference type="AlphaFoldDB" id="A0A8H7YZ34"/>
<reference evidence="2 3" key="1">
    <citation type="submission" date="2021-01" db="EMBL/GenBank/DDBJ databases">
        <title>Chromosome-level genome assembly of a human fungal pathogen reveals clustering of transcriptionally co-regulated genes.</title>
        <authorList>
            <person name="Voorhies M."/>
            <person name="Cohen S."/>
            <person name="Shea T.P."/>
            <person name="Petrus S."/>
            <person name="Munoz J.F."/>
            <person name="Poplawski S."/>
            <person name="Goldman W.E."/>
            <person name="Michael T."/>
            <person name="Cuomo C.A."/>
            <person name="Sil A."/>
            <person name="Beyhan S."/>
        </authorList>
    </citation>
    <scope>NUCLEOTIDE SEQUENCE [LARGE SCALE GENOMIC DNA]</scope>
    <source>
        <strain evidence="2 3">G184AR</strain>
    </source>
</reference>
<accession>A0A8H7YZ34</accession>
<dbReference type="Proteomes" id="UP000670092">
    <property type="component" value="Unassembled WGS sequence"/>
</dbReference>
<evidence type="ECO:0000313" key="2">
    <source>
        <dbReference type="EMBL" id="KAG5298782.1"/>
    </source>
</evidence>
<organism evidence="2 3">
    <name type="scientific">Ajellomyces capsulatus</name>
    <name type="common">Darling's disease fungus</name>
    <name type="synonym">Histoplasma capsulatum</name>
    <dbReference type="NCBI Taxonomy" id="5037"/>
    <lineage>
        <taxon>Eukaryota</taxon>
        <taxon>Fungi</taxon>
        <taxon>Dikarya</taxon>
        <taxon>Ascomycota</taxon>
        <taxon>Pezizomycotina</taxon>
        <taxon>Eurotiomycetes</taxon>
        <taxon>Eurotiomycetidae</taxon>
        <taxon>Onygenales</taxon>
        <taxon>Ajellomycetaceae</taxon>
        <taxon>Histoplasma</taxon>
    </lineage>
</organism>
<sequence length="84" mass="9916">MPEFTFIQQHLQTLTTGQANESFSFFLFFSFFFRIVICHICLFAISSWRGWLEWDIYHFFQGYIYLCPATGLLSLPREARGAGF</sequence>
<gene>
    <name evidence="2" type="ORF">I7I52_08858</name>
</gene>
<evidence type="ECO:0000313" key="3">
    <source>
        <dbReference type="Proteomes" id="UP000670092"/>
    </source>
</evidence>
<name>A0A8H7YZ34_AJECA</name>
<dbReference type="EMBL" id="JAEVHI010000002">
    <property type="protein sequence ID" value="KAG5298782.1"/>
    <property type="molecule type" value="Genomic_DNA"/>
</dbReference>
<proteinExistence type="predicted"/>
<keyword evidence="1" id="KW-1133">Transmembrane helix</keyword>
<keyword evidence="1" id="KW-0472">Membrane</keyword>
<keyword evidence="1" id="KW-0812">Transmembrane</keyword>
<comment type="caution">
    <text evidence="2">The sequence shown here is derived from an EMBL/GenBank/DDBJ whole genome shotgun (WGS) entry which is preliminary data.</text>
</comment>